<dbReference type="EMBL" id="CP002959">
    <property type="protein sequence ID" value="AFM12661.1"/>
    <property type="molecule type" value="Genomic_DNA"/>
</dbReference>
<reference evidence="1 2" key="1">
    <citation type="submission" date="2012-06" db="EMBL/GenBank/DDBJ databases">
        <title>The complete chromosome of genome of Turneriella parva DSM 21527.</title>
        <authorList>
            <consortium name="US DOE Joint Genome Institute (JGI-PGF)"/>
            <person name="Lucas S."/>
            <person name="Han J."/>
            <person name="Lapidus A."/>
            <person name="Bruce D."/>
            <person name="Goodwin L."/>
            <person name="Pitluck S."/>
            <person name="Peters L."/>
            <person name="Kyrpides N."/>
            <person name="Mavromatis K."/>
            <person name="Ivanova N."/>
            <person name="Mikhailova N."/>
            <person name="Chertkov O."/>
            <person name="Detter J.C."/>
            <person name="Tapia R."/>
            <person name="Han C."/>
            <person name="Land M."/>
            <person name="Hauser L."/>
            <person name="Markowitz V."/>
            <person name="Cheng J.-F."/>
            <person name="Hugenholtz P."/>
            <person name="Woyke T."/>
            <person name="Wu D."/>
            <person name="Gronow S."/>
            <person name="Wellnitz S."/>
            <person name="Brambilla E."/>
            <person name="Klenk H.-P."/>
            <person name="Eisen J.A."/>
        </authorList>
    </citation>
    <scope>NUCLEOTIDE SEQUENCE [LARGE SCALE GENOMIC DNA]</scope>
    <source>
        <strain evidence="2">ATCC BAA-1111 / DSM 21527 / NCTC 11395 / H</strain>
    </source>
</reference>
<proteinExistence type="predicted"/>
<dbReference type="Gene3D" id="1.20.120.520">
    <property type="entry name" value="nmb1532 protein domain like"/>
    <property type="match status" value="1"/>
</dbReference>
<sequence length="131" mass="15508">MAEHRELDRAYENLKRAFEAEAHVAEPEKFAADLNRFSAAFQTHMNREEDELEPMVWAHFSDEEIHEHRRRIMAADGPEKLLKYFRFVFFALNEQQIAGMLGRLKAMFPEDAYRRAEELAAAASKRRHMRL</sequence>
<evidence type="ECO:0000313" key="2">
    <source>
        <dbReference type="Proteomes" id="UP000006048"/>
    </source>
</evidence>
<organism evidence="1 2">
    <name type="scientific">Turneriella parva (strain ATCC BAA-1111 / DSM 21527 / NCTC 11395 / H)</name>
    <name type="common">Leptospira parva</name>
    <dbReference type="NCBI Taxonomy" id="869212"/>
    <lineage>
        <taxon>Bacteria</taxon>
        <taxon>Pseudomonadati</taxon>
        <taxon>Spirochaetota</taxon>
        <taxon>Spirochaetia</taxon>
        <taxon>Leptospirales</taxon>
        <taxon>Leptospiraceae</taxon>
        <taxon>Turneriella</taxon>
    </lineage>
</organism>
<evidence type="ECO:0008006" key="3">
    <source>
        <dbReference type="Google" id="ProtNLM"/>
    </source>
</evidence>
<dbReference type="STRING" id="869212.Turpa_2015"/>
<name>I4B5V4_TURPD</name>
<accession>I4B5V4</accession>
<dbReference type="HOGENOM" id="CLU_1926665_0_0_12"/>
<dbReference type="KEGG" id="tpx:Turpa_2015"/>
<dbReference type="Proteomes" id="UP000006048">
    <property type="component" value="Chromosome"/>
</dbReference>
<protein>
    <recommendedName>
        <fullName evidence="3">Hemerythrin-like domain-containing protein</fullName>
    </recommendedName>
</protein>
<evidence type="ECO:0000313" key="1">
    <source>
        <dbReference type="EMBL" id="AFM12661.1"/>
    </source>
</evidence>
<gene>
    <name evidence="1" type="ordered locus">Turpa_2015</name>
</gene>
<keyword evidence="2" id="KW-1185">Reference proteome</keyword>
<dbReference type="AlphaFoldDB" id="I4B5V4"/>